<evidence type="ECO:0000313" key="4">
    <source>
        <dbReference type="Proteomes" id="UP000236731"/>
    </source>
</evidence>
<protein>
    <recommendedName>
        <fullName evidence="2">Inner membrane protein YgaP-like transmembrane domain-containing protein</fullName>
    </recommendedName>
</protein>
<keyword evidence="4" id="KW-1185">Reference proteome</keyword>
<dbReference type="Proteomes" id="UP000236731">
    <property type="component" value="Unassembled WGS sequence"/>
</dbReference>
<reference evidence="4" key="1">
    <citation type="submission" date="2016-10" db="EMBL/GenBank/DDBJ databases">
        <authorList>
            <person name="Varghese N."/>
            <person name="Submissions S."/>
        </authorList>
    </citation>
    <scope>NUCLEOTIDE SEQUENCE [LARGE SCALE GENOMIC DNA]</scope>
    <source>
        <strain evidence="4">DSM 22361</strain>
    </source>
</reference>
<evidence type="ECO:0000313" key="3">
    <source>
        <dbReference type="EMBL" id="SEG58717.1"/>
    </source>
</evidence>
<keyword evidence="1" id="KW-1133">Transmembrane helix</keyword>
<dbReference type="InterPro" id="IPR021309">
    <property type="entry name" value="YgaP-like_TM"/>
</dbReference>
<accession>A0A1H6BEL6</accession>
<organism evidence="3 4">
    <name type="scientific">Sphingobacterium lactis</name>
    <dbReference type="NCBI Taxonomy" id="797291"/>
    <lineage>
        <taxon>Bacteria</taxon>
        <taxon>Pseudomonadati</taxon>
        <taxon>Bacteroidota</taxon>
        <taxon>Sphingobacteriia</taxon>
        <taxon>Sphingobacteriales</taxon>
        <taxon>Sphingobacteriaceae</taxon>
        <taxon>Sphingobacterium</taxon>
    </lineage>
</organism>
<proteinExistence type="predicted"/>
<evidence type="ECO:0000256" key="1">
    <source>
        <dbReference type="SAM" id="Phobius"/>
    </source>
</evidence>
<feature type="domain" description="Inner membrane protein YgaP-like transmembrane" evidence="2">
    <location>
        <begin position="15"/>
        <end position="80"/>
    </location>
</feature>
<dbReference type="AlphaFoldDB" id="A0A1H6BEL6"/>
<keyword evidence="1" id="KW-0812">Transmembrane</keyword>
<dbReference type="EMBL" id="FNUT01000010">
    <property type="protein sequence ID" value="SEG58717.1"/>
    <property type="molecule type" value="Genomic_DNA"/>
</dbReference>
<feature type="transmembrane region" description="Helical" evidence="1">
    <location>
        <begin position="49"/>
        <end position="73"/>
    </location>
</feature>
<evidence type="ECO:0000259" key="2">
    <source>
        <dbReference type="Pfam" id="PF11127"/>
    </source>
</evidence>
<dbReference type="Pfam" id="PF11127">
    <property type="entry name" value="YgaP-like_TM"/>
    <property type="match status" value="1"/>
</dbReference>
<feature type="transmembrane region" description="Helical" evidence="1">
    <location>
        <begin position="25"/>
        <end position="43"/>
    </location>
</feature>
<keyword evidence="1" id="KW-0472">Membrane</keyword>
<gene>
    <name evidence="3" type="ORF">SAMN05421877_11036</name>
</gene>
<sequence>MVHICIVNHLYYYIMTQNMGTIDKAIRIVVALIIIALYLFKVISGTLAIVLLVIAGIFVLTSFIGVCPIYSLLGISTKKKPSTQ</sequence>
<name>A0A1H6BEL6_9SPHI</name>